<name>A0AAD1XZT7_EUPCR</name>
<evidence type="ECO:0000313" key="4">
    <source>
        <dbReference type="Proteomes" id="UP001295684"/>
    </source>
</evidence>
<feature type="region of interest" description="Disordered" evidence="2">
    <location>
        <begin position="379"/>
        <end position="450"/>
    </location>
</feature>
<accession>A0AAD1XZT7</accession>
<protein>
    <submittedName>
        <fullName evidence="3">Uncharacterized protein</fullName>
    </submittedName>
</protein>
<sequence length="940" mass="109913">MEQKGNNHLPNIIQGAYGRAAKRVIEKEKETLITQAANPSLDPQRKRAKRLLWDNLNRQKRIEQKDAERRIKLLDEENNKLLQLKKEKEVFYNKYLKKEQFSDLPERKPEMNDTISTISQEEIDTKFRNYQKKEVRSSLTLESEDNQKPKRVITRETRIPVPSFAKNNHRLRKKWNRPQEQQEHKIKIDALNLEMSETFKQGKLKEALKQKEEDVVIPKGKLLDSLDLNTGLRVIEKKKETLKMPAISKRKPMNYIPPKKVANNELRDSLEEIDFSEKPKEEPPKLKKEPSYDSDFERDENDNTDWLRQSMRESMAKWSKEVSLMNKEIQDLGERINLNKKGNLQHKEKKPKKKIEFNDEVEVAKVDFCESPKMIKRGKRVLNKSKSPINNNRVTKPVQKKSQSRSRSKNRDFKPFEPKQIPLDEYYKLLEERTKENEPTETPEIAKNTKYNWEQVKEKFQEEKEDFWNENQPNKHKESLKNNFMDQNEDSLFSKFKEHKKKDPKFEKLKAKEQKISRQQELQRAREAKKKLKVGEATDIQEERKQAKLKKAKMDEIKKKYTNISRSRSRHRSKSNGPKSCITKLGQNRSEIQVKPKIPTGQRQRKIKDTQTEITRGRLRPNKFRKISPDDTTKCTRDDDINVGQFLWDDLAYLNQEEAKLQQQILDDHKNTIMQVKAVEKKHNIDTGITSTRQIVKQLNSLDPYETMKKFQYKKEDEEQIEESLENLNILLAQKGKDQKEKKKVYKKMADKMNIRLDSTSPVRSVPVASQHHQNPANPFSYAPEPYQPTEIPSFKPRSVLPSTTGISQVTDPKSAITALPSKGAGKPLLGAAPQAKIGSYLNAHNLAAIDQTKKEAELEETYSSDGFEDYNEVCEEIGKEKKQGGKFRKHARGIPSKGPKQTSGTAQVQEGLCEDYEEDFEEPEVKERVFVNPKFKIMD</sequence>
<feature type="compositionally biased region" description="Polar residues" evidence="2">
    <location>
        <begin position="900"/>
        <end position="909"/>
    </location>
</feature>
<feature type="compositionally biased region" description="Polar residues" evidence="2">
    <location>
        <begin position="384"/>
        <end position="394"/>
    </location>
</feature>
<comment type="caution">
    <text evidence="3">The sequence shown here is derived from an EMBL/GenBank/DDBJ whole genome shotgun (WGS) entry which is preliminary data.</text>
</comment>
<gene>
    <name evidence="3" type="ORF">ECRASSUSDP1_LOCUS24049</name>
</gene>
<feature type="region of interest" description="Disordered" evidence="2">
    <location>
        <begin position="463"/>
        <end position="483"/>
    </location>
</feature>
<feature type="compositionally biased region" description="Basic and acidic residues" evidence="2">
    <location>
        <begin position="425"/>
        <end position="438"/>
    </location>
</feature>
<dbReference type="AlphaFoldDB" id="A0AAD1XZT7"/>
<keyword evidence="4" id="KW-1185">Reference proteome</keyword>
<organism evidence="3 4">
    <name type="scientific">Euplotes crassus</name>
    <dbReference type="NCBI Taxonomy" id="5936"/>
    <lineage>
        <taxon>Eukaryota</taxon>
        <taxon>Sar</taxon>
        <taxon>Alveolata</taxon>
        <taxon>Ciliophora</taxon>
        <taxon>Intramacronucleata</taxon>
        <taxon>Spirotrichea</taxon>
        <taxon>Hypotrichia</taxon>
        <taxon>Euplotida</taxon>
        <taxon>Euplotidae</taxon>
        <taxon>Moneuplotes</taxon>
    </lineage>
</organism>
<evidence type="ECO:0000313" key="3">
    <source>
        <dbReference type="EMBL" id="CAI2382571.1"/>
    </source>
</evidence>
<feature type="compositionally biased region" description="Acidic residues" evidence="2">
    <location>
        <begin position="292"/>
        <end position="303"/>
    </location>
</feature>
<evidence type="ECO:0000256" key="1">
    <source>
        <dbReference type="SAM" id="Coils"/>
    </source>
</evidence>
<evidence type="ECO:0000256" key="2">
    <source>
        <dbReference type="SAM" id="MobiDB-lite"/>
    </source>
</evidence>
<proteinExistence type="predicted"/>
<reference evidence="3" key="1">
    <citation type="submission" date="2023-07" db="EMBL/GenBank/DDBJ databases">
        <authorList>
            <consortium name="AG Swart"/>
            <person name="Singh M."/>
            <person name="Singh A."/>
            <person name="Seah K."/>
            <person name="Emmerich C."/>
        </authorList>
    </citation>
    <scope>NUCLEOTIDE SEQUENCE</scope>
    <source>
        <strain evidence="3">DP1</strain>
    </source>
</reference>
<feature type="coiled-coil region" evidence="1">
    <location>
        <begin position="57"/>
        <end position="94"/>
    </location>
</feature>
<dbReference type="Proteomes" id="UP001295684">
    <property type="component" value="Unassembled WGS sequence"/>
</dbReference>
<feature type="compositionally biased region" description="Basic and acidic residues" evidence="2">
    <location>
        <begin position="274"/>
        <end position="291"/>
    </location>
</feature>
<feature type="compositionally biased region" description="Basic and acidic residues" evidence="2">
    <location>
        <begin position="504"/>
        <end position="526"/>
    </location>
</feature>
<feature type="region of interest" description="Disordered" evidence="2">
    <location>
        <begin position="274"/>
        <end position="305"/>
    </location>
</feature>
<feature type="region of interest" description="Disordered" evidence="2">
    <location>
        <begin position="496"/>
        <end position="535"/>
    </location>
</feature>
<feature type="region of interest" description="Disordered" evidence="2">
    <location>
        <begin position="882"/>
        <end position="909"/>
    </location>
</feature>
<dbReference type="EMBL" id="CAMPGE010024757">
    <property type="protein sequence ID" value="CAI2382571.1"/>
    <property type="molecule type" value="Genomic_DNA"/>
</dbReference>
<feature type="compositionally biased region" description="Basic residues" evidence="2">
    <location>
        <begin position="398"/>
        <end position="408"/>
    </location>
</feature>
<feature type="region of interest" description="Disordered" evidence="2">
    <location>
        <begin position="560"/>
        <end position="593"/>
    </location>
</feature>
<keyword evidence="1" id="KW-0175">Coiled coil</keyword>